<proteinExistence type="predicted"/>
<comment type="caution">
    <text evidence="1">The sequence shown here is derived from an EMBL/GenBank/DDBJ whole genome shotgun (WGS) entry which is preliminary data.</text>
</comment>
<organism evidence="1">
    <name type="scientific">Ophidiomyces ophidiicola</name>
    <dbReference type="NCBI Taxonomy" id="1387563"/>
    <lineage>
        <taxon>Eukaryota</taxon>
        <taxon>Fungi</taxon>
        <taxon>Dikarya</taxon>
        <taxon>Ascomycota</taxon>
        <taxon>Pezizomycotina</taxon>
        <taxon>Eurotiomycetes</taxon>
        <taxon>Eurotiomycetidae</taxon>
        <taxon>Onygenales</taxon>
        <taxon>Onygenaceae</taxon>
        <taxon>Ophidiomyces</taxon>
    </lineage>
</organism>
<reference evidence="1" key="1">
    <citation type="journal article" date="2022" name="bioRxiv">
        <title>Population genetic analysis of Ophidiomyces ophidiicola, the causative agent of snake fungal disease, indicates recent introductions to the USA.</title>
        <authorList>
            <person name="Ladner J.T."/>
            <person name="Palmer J.M."/>
            <person name="Ettinger C.L."/>
            <person name="Stajich J.E."/>
            <person name="Farrell T.M."/>
            <person name="Glorioso B.M."/>
            <person name="Lawson B."/>
            <person name="Price S.J."/>
            <person name="Stengle A.G."/>
            <person name="Grear D.A."/>
            <person name="Lorch J.M."/>
        </authorList>
    </citation>
    <scope>NUCLEOTIDE SEQUENCE</scope>
    <source>
        <strain evidence="1">NWHC 24266-5</strain>
    </source>
</reference>
<accession>A0ACB8V681</accession>
<gene>
    <name evidence="1" type="primary">mcl1</name>
    <name evidence="1" type="ORF">LOY88_000083</name>
</gene>
<name>A0ACB8V681_9EURO</name>
<protein>
    <submittedName>
        <fullName evidence="1">DNA polymerase alpha accessory factor Mcl1</fullName>
    </submittedName>
</protein>
<dbReference type="EMBL" id="JALBCA010000002">
    <property type="protein sequence ID" value="KAI2393483.1"/>
    <property type="molecule type" value="Genomic_DNA"/>
</dbReference>
<sequence>MAPEAARPRGRPAHTPGVTVLSYTPNGRKVITGGSNSAIRIYTTAEDGEPKTVDEGVDGHLAIAALNDSFVMGAEDGTVWQYGLPDGKMDKMLVRCSLPVRNLAISKDGEWVAVASDELSVKIVNIEDMTHVKYLRDQTKAVKHVTFDPSGRYVAVSCSDGIIYVYSFIETEPTLLQKVDGVIRRLETEDEATSQAVWHPDGTAFAAVEATKDIVVVSSSDWTKQKKFSNGHTADITALAWSPNGALLVSASADGQIVLWETRTQNILRKYDFPNVTNVAWHPVANELSFTTSDGELFIHKDFIPSEYKQLLEKTLEVAPLLSTGIDVGSEFPSRTFANGLRRERGLRKDSPDSLDDILGPMDDEEDFVDDDDGAGYAEGINPLGKRSNGHLGDPFGHANKRRTGELWQPQKHEPFQPGSTPWRGGRRYLCLNLIGFVWSVDQDTHNTVTVEFYDRERYRDFHFTDPFLYDKACMNDKGTLFSCQPSDGNPASIFYRPHEMWTARTDWRTDLPEGEKITAIALSNSYITVSTSANYIRVYTLFGTPFRIYRQKSQTVTCAAWRDYVLTIGNGSVGSDGIAQLTYSIENVKEDRICQNEDIVALADDTDLRSVFFSDKGDPCIYDSSGVLLVLQHWRKPGQARWVPLLDTKQLDRVASGKKQETYWPVAVAENAFHCIILKGGDQYPYFPRPLLTEFDFKIPISSTRKDPANDDDGDTEMEASNGQDTNRKLQETLVRVVIEASLLEDCVEAEEGSSAQLADQRRKEVEVDKTILQLLAVECREGEEKGMKAYELVTMFRDRTGKMLEAASKIAQRYERTILDERIRTLAERRLLGEDDDNDNTFV</sequence>
<evidence type="ECO:0000313" key="1">
    <source>
        <dbReference type="EMBL" id="KAI2393483.1"/>
    </source>
</evidence>